<keyword evidence="9" id="KW-0732">Signal</keyword>
<comment type="caution">
    <text evidence="11">The sequence shown here is derived from an EMBL/GenBank/DDBJ whole genome shotgun (WGS) entry which is preliminary data.</text>
</comment>
<proteinExistence type="inferred from homology"/>
<dbReference type="PROSITE" id="PS51144">
    <property type="entry name" value="ALPHA_CA_2"/>
    <property type="match status" value="1"/>
</dbReference>
<evidence type="ECO:0000256" key="4">
    <source>
        <dbReference type="ARBA" id="ARBA00012925"/>
    </source>
</evidence>
<protein>
    <recommendedName>
        <fullName evidence="4 9">Carbonic anhydrase</fullName>
        <ecNumber evidence="4 9">4.2.1.1</ecNumber>
    </recommendedName>
</protein>
<dbReference type="SUPFAM" id="SSF51069">
    <property type="entry name" value="Carbonic anhydrase"/>
    <property type="match status" value="1"/>
</dbReference>
<dbReference type="EC" id="4.2.1.1" evidence="4 9"/>
<dbReference type="Pfam" id="PF00194">
    <property type="entry name" value="Carb_anhydrase"/>
    <property type="match status" value="1"/>
</dbReference>
<dbReference type="CDD" id="cd03124">
    <property type="entry name" value="alpha_CA_prokaryotic_like"/>
    <property type="match status" value="1"/>
</dbReference>
<dbReference type="InterPro" id="IPR001148">
    <property type="entry name" value="CA_dom"/>
</dbReference>
<evidence type="ECO:0000313" key="12">
    <source>
        <dbReference type="Proteomes" id="UP001629113"/>
    </source>
</evidence>
<evidence type="ECO:0000256" key="3">
    <source>
        <dbReference type="ARBA" id="ARBA00010718"/>
    </source>
</evidence>
<evidence type="ECO:0000256" key="1">
    <source>
        <dbReference type="ARBA" id="ARBA00001947"/>
    </source>
</evidence>
<dbReference type="Proteomes" id="UP001629113">
    <property type="component" value="Unassembled WGS sequence"/>
</dbReference>
<name>A0ABR4PA86_9HELO</name>
<dbReference type="EMBL" id="JBFCZG010000007">
    <property type="protein sequence ID" value="KAL3420229.1"/>
    <property type="molecule type" value="Genomic_DNA"/>
</dbReference>
<keyword evidence="7 9" id="KW-0456">Lyase</keyword>
<evidence type="ECO:0000256" key="6">
    <source>
        <dbReference type="ARBA" id="ARBA00022833"/>
    </source>
</evidence>
<organism evidence="11 12">
    <name type="scientific">Phlyctema vagabunda</name>
    <dbReference type="NCBI Taxonomy" id="108571"/>
    <lineage>
        <taxon>Eukaryota</taxon>
        <taxon>Fungi</taxon>
        <taxon>Dikarya</taxon>
        <taxon>Ascomycota</taxon>
        <taxon>Pezizomycotina</taxon>
        <taxon>Leotiomycetes</taxon>
        <taxon>Helotiales</taxon>
        <taxon>Dermateaceae</taxon>
        <taxon>Phlyctema</taxon>
    </lineage>
</organism>
<accession>A0ABR4PA86</accession>
<sequence length="296" mass="31884">MYTTTSTLATIALAATAVFAQCDHGTPFYKRQQEEGANNAENSVGTFTDPGFDYGATRGPVLWHTLDPANAACAEGRRQSPIDLTEAIQVAPAGTLNMTIDSTSNTTLINLGTTVELEVHGTTVIGNESFGLAQFHYHTPSEHYLLGEHFPAEVHFVHESIDNPGNFLVVGFVIEPTDTDGDALMDGVLENLASVPNPGDDLPLTSLNFDPILGLINDGEFFTYGGSLTTPPCSEVVTFYISKSPIQLRDPLYNALRRMVGHNSRYIQSQPGSENLLQLAGLGKRDLEIKASINLG</sequence>
<feature type="domain" description="Alpha-carbonic anhydrase" evidence="10">
    <location>
        <begin position="50"/>
        <end position="291"/>
    </location>
</feature>
<comment type="function">
    <text evidence="2 9">Reversible hydration of carbon dioxide.</text>
</comment>
<evidence type="ECO:0000256" key="5">
    <source>
        <dbReference type="ARBA" id="ARBA00022723"/>
    </source>
</evidence>
<reference evidence="11 12" key="1">
    <citation type="submission" date="2024-06" db="EMBL/GenBank/DDBJ databases">
        <title>Complete genome of Phlyctema vagabunda strain 19-DSS-EL-015.</title>
        <authorList>
            <person name="Fiorenzani C."/>
        </authorList>
    </citation>
    <scope>NUCLEOTIDE SEQUENCE [LARGE SCALE GENOMIC DNA]</scope>
    <source>
        <strain evidence="11 12">19-DSS-EL-015</strain>
    </source>
</reference>
<evidence type="ECO:0000256" key="2">
    <source>
        <dbReference type="ARBA" id="ARBA00002904"/>
    </source>
</evidence>
<keyword evidence="6 9" id="KW-0862">Zinc</keyword>
<evidence type="ECO:0000313" key="11">
    <source>
        <dbReference type="EMBL" id="KAL3420229.1"/>
    </source>
</evidence>
<dbReference type="InterPro" id="IPR036398">
    <property type="entry name" value="CA_dom_sf"/>
</dbReference>
<evidence type="ECO:0000256" key="8">
    <source>
        <dbReference type="ARBA" id="ARBA00048348"/>
    </source>
</evidence>
<dbReference type="InterPro" id="IPR023561">
    <property type="entry name" value="Carbonic_anhydrase_a-class"/>
</dbReference>
<dbReference type="PROSITE" id="PS00162">
    <property type="entry name" value="ALPHA_CA_1"/>
    <property type="match status" value="1"/>
</dbReference>
<feature type="signal peptide" evidence="9">
    <location>
        <begin position="1"/>
        <end position="20"/>
    </location>
</feature>
<evidence type="ECO:0000259" key="10">
    <source>
        <dbReference type="PROSITE" id="PS51144"/>
    </source>
</evidence>
<comment type="cofactor">
    <cofactor evidence="1 9">
        <name>Zn(2+)</name>
        <dbReference type="ChEBI" id="CHEBI:29105"/>
    </cofactor>
</comment>
<comment type="catalytic activity">
    <reaction evidence="8 9">
        <text>hydrogencarbonate + H(+) = CO2 + H2O</text>
        <dbReference type="Rhea" id="RHEA:10748"/>
        <dbReference type="ChEBI" id="CHEBI:15377"/>
        <dbReference type="ChEBI" id="CHEBI:15378"/>
        <dbReference type="ChEBI" id="CHEBI:16526"/>
        <dbReference type="ChEBI" id="CHEBI:17544"/>
        <dbReference type="EC" id="4.2.1.1"/>
    </reaction>
</comment>
<feature type="chain" id="PRO_5044950207" description="Carbonic anhydrase" evidence="9">
    <location>
        <begin position="21"/>
        <end position="296"/>
    </location>
</feature>
<evidence type="ECO:0000256" key="9">
    <source>
        <dbReference type="RuleBase" id="RU367011"/>
    </source>
</evidence>
<dbReference type="SMART" id="SM01057">
    <property type="entry name" value="Carb_anhydrase"/>
    <property type="match status" value="1"/>
</dbReference>
<dbReference type="InterPro" id="IPR041891">
    <property type="entry name" value="Alpha_CA_prokaryot-like"/>
</dbReference>
<keyword evidence="5 9" id="KW-0479">Metal-binding</keyword>
<comment type="similarity">
    <text evidence="3 9">Belongs to the alpha-carbonic anhydrase family.</text>
</comment>
<dbReference type="PANTHER" id="PTHR18952">
    <property type="entry name" value="CARBONIC ANHYDRASE"/>
    <property type="match status" value="1"/>
</dbReference>
<keyword evidence="12" id="KW-1185">Reference proteome</keyword>
<dbReference type="Gene3D" id="3.10.200.10">
    <property type="entry name" value="Alpha carbonic anhydrase"/>
    <property type="match status" value="1"/>
</dbReference>
<dbReference type="InterPro" id="IPR018338">
    <property type="entry name" value="Carbonic_anhydrase_a-class_CS"/>
</dbReference>
<evidence type="ECO:0000256" key="7">
    <source>
        <dbReference type="ARBA" id="ARBA00023239"/>
    </source>
</evidence>
<dbReference type="PANTHER" id="PTHR18952:SF265">
    <property type="entry name" value="CARBONIC ANHYDRASE"/>
    <property type="match status" value="1"/>
</dbReference>
<gene>
    <name evidence="11" type="ORF">PVAG01_08728</name>
</gene>